<evidence type="ECO:0000313" key="2">
    <source>
        <dbReference type="Proteomes" id="UP000642809"/>
    </source>
</evidence>
<reference evidence="1" key="2">
    <citation type="submission" date="2020-09" db="EMBL/GenBank/DDBJ databases">
        <authorList>
            <person name="Sun Q."/>
            <person name="Kim S."/>
        </authorList>
    </citation>
    <scope>NUCLEOTIDE SEQUENCE</scope>
    <source>
        <strain evidence="1">KCTC 23224</strain>
    </source>
</reference>
<gene>
    <name evidence="1" type="ORF">GCM10008106_36750</name>
</gene>
<sequence>MDTYREQLINSINELWEARVKVFGCIVSLAMTNHLKEINDAFEIGDVFEFQYAHFEDIDDSNIQSMIALCKEMDDTISRLMNINGIGKDEVNLD</sequence>
<organism evidence="1 2">
    <name type="scientific">Mongoliitalea lutea</name>
    <dbReference type="NCBI Taxonomy" id="849756"/>
    <lineage>
        <taxon>Bacteria</taxon>
        <taxon>Pseudomonadati</taxon>
        <taxon>Bacteroidota</taxon>
        <taxon>Cytophagia</taxon>
        <taxon>Cytophagales</taxon>
        <taxon>Cyclobacteriaceae</taxon>
        <taxon>Mongoliitalea</taxon>
    </lineage>
</organism>
<comment type="caution">
    <text evidence="1">The sequence shown here is derived from an EMBL/GenBank/DDBJ whole genome shotgun (WGS) entry which is preliminary data.</text>
</comment>
<evidence type="ECO:0000313" key="1">
    <source>
        <dbReference type="EMBL" id="GHB52815.1"/>
    </source>
</evidence>
<dbReference type="EMBL" id="BMYF01000032">
    <property type="protein sequence ID" value="GHB52815.1"/>
    <property type="molecule type" value="Genomic_DNA"/>
</dbReference>
<reference evidence="1" key="1">
    <citation type="journal article" date="2014" name="Int. J. Syst. Evol. Microbiol.">
        <title>Complete genome sequence of Corynebacterium casei LMG S-19264T (=DSM 44701T), isolated from a smear-ripened cheese.</title>
        <authorList>
            <consortium name="US DOE Joint Genome Institute (JGI-PGF)"/>
            <person name="Walter F."/>
            <person name="Albersmeier A."/>
            <person name="Kalinowski J."/>
            <person name="Ruckert C."/>
        </authorList>
    </citation>
    <scope>NUCLEOTIDE SEQUENCE</scope>
    <source>
        <strain evidence="1">KCTC 23224</strain>
    </source>
</reference>
<accession>A0A8J3D154</accession>
<dbReference type="AlphaFoldDB" id="A0A8J3D154"/>
<protein>
    <submittedName>
        <fullName evidence="1">Uncharacterized protein</fullName>
    </submittedName>
</protein>
<keyword evidence="2" id="KW-1185">Reference proteome</keyword>
<dbReference type="Proteomes" id="UP000642809">
    <property type="component" value="Unassembled WGS sequence"/>
</dbReference>
<dbReference type="RefSeq" id="WP_189586464.1">
    <property type="nucleotide sequence ID" value="NZ_BMYF01000032.1"/>
</dbReference>
<proteinExistence type="predicted"/>
<name>A0A8J3D154_9BACT</name>